<organism evidence="3 4">
    <name type="scientific">Dactylosporangium maewongense</name>
    <dbReference type="NCBI Taxonomy" id="634393"/>
    <lineage>
        <taxon>Bacteria</taxon>
        <taxon>Bacillati</taxon>
        <taxon>Actinomycetota</taxon>
        <taxon>Actinomycetes</taxon>
        <taxon>Micromonosporales</taxon>
        <taxon>Micromonosporaceae</taxon>
        <taxon>Dactylosporangium</taxon>
    </lineage>
</organism>
<dbReference type="PANTHER" id="PTHR30006">
    <property type="entry name" value="THIAMINE-BINDING PERIPLASMIC PROTEIN-RELATED"/>
    <property type="match status" value="1"/>
</dbReference>
<feature type="chain" id="PRO_5045468950" evidence="2">
    <location>
        <begin position="35"/>
        <end position="358"/>
    </location>
</feature>
<feature type="signal peptide" evidence="2">
    <location>
        <begin position="1"/>
        <end position="34"/>
    </location>
</feature>
<dbReference type="Pfam" id="PF13531">
    <property type="entry name" value="SBP_bac_11"/>
    <property type="match status" value="1"/>
</dbReference>
<evidence type="ECO:0000313" key="3">
    <source>
        <dbReference type="EMBL" id="GAA1510686.1"/>
    </source>
</evidence>
<protein>
    <submittedName>
        <fullName evidence="3">Extracellular solute-binding protein</fullName>
    </submittedName>
</protein>
<evidence type="ECO:0000313" key="4">
    <source>
        <dbReference type="Proteomes" id="UP001501470"/>
    </source>
</evidence>
<dbReference type="RefSeq" id="WP_344502087.1">
    <property type="nucleotide sequence ID" value="NZ_BAAAQD010000004.1"/>
</dbReference>
<proteinExistence type="predicted"/>
<keyword evidence="1 2" id="KW-0732">Signal</keyword>
<dbReference type="SUPFAM" id="SSF53850">
    <property type="entry name" value="Periplasmic binding protein-like II"/>
    <property type="match status" value="1"/>
</dbReference>
<sequence length="358" mass="37965">MTSFRSSRRRPSFRLAAVAVAAGLLLAACGGGGAGDSTVGQKPEQAEGLAESTIKAAAQAEGKVVWYTSIPEAAVKEVAAGFKAAYGIDVEVVRLTSTTLMQRYASERDAGAVKGDVINVAQTAFFEDGVKKNWWSKLTEPEAPMLASWPKDLVHKDQYTLINTQPIGIAYNKDQVKESDVDTWQKIVDPRFKNKVVLVNPANTPFYLSWLKLMETEYGPDVLTQFAALKPTVTDSAVPGAQQLAAGERVLMVPNVLSGVKEVVDAGAPVATVTPSPTVGVEQYAAASADGPHPNAAKLLLGYLLTRTGQEQLNRGYAASPLSGIPGSIPMPKDYRSTDTAAMQADKSRLLAAVGLSS</sequence>
<reference evidence="3 4" key="1">
    <citation type="journal article" date="2019" name="Int. J. Syst. Evol. Microbiol.">
        <title>The Global Catalogue of Microorganisms (GCM) 10K type strain sequencing project: providing services to taxonomists for standard genome sequencing and annotation.</title>
        <authorList>
            <consortium name="The Broad Institute Genomics Platform"/>
            <consortium name="The Broad Institute Genome Sequencing Center for Infectious Disease"/>
            <person name="Wu L."/>
            <person name="Ma J."/>
        </authorList>
    </citation>
    <scope>NUCLEOTIDE SEQUENCE [LARGE SCALE GENOMIC DNA]</scope>
    <source>
        <strain evidence="3 4">JCM 15933</strain>
    </source>
</reference>
<name>A0ABN2A470_9ACTN</name>
<evidence type="ECO:0000256" key="2">
    <source>
        <dbReference type="SAM" id="SignalP"/>
    </source>
</evidence>
<gene>
    <name evidence="3" type="ORF">GCM10009827_026090</name>
</gene>
<dbReference type="EMBL" id="BAAAQD010000004">
    <property type="protein sequence ID" value="GAA1510686.1"/>
    <property type="molecule type" value="Genomic_DNA"/>
</dbReference>
<dbReference type="PANTHER" id="PTHR30006:SF25">
    <property type="entry name" value="PHOSPHOGLYCERATE TRANSPORT REGULATORY PROTEIN PGTC"/>
    <property type="match status" value="1"/>
</dbReference>
<dbReference type="Proteomes" id="UP001501470">
    <property type="component" value="Unassembled WGS sequence"/>
</dbReference>
<evidence type="ECO:0000256" key="1">
    <source>
        <dbReference type="ARBA" id="ARBA00022729"/>
    </source>
</evidence>
<dbReference type="Gene3D" id="3.40.190.10">
    <property type="entry name" value="Periplasmic binding protein-like II"/>
    <property type="match status" value="2"/>
</dbReference>
<dbReference type="PROSITE" id="PS51257">
    <property type="entry name" value="PROKAR_LIPOPROTEIN"/>
    <property type="match status" value="1"/>
</dbReference>
<comment type="caution">
    <text evidence="3">The sequence shown here is derived from an EMBL/GenBank/DDBJ whole genome shotgun (WGS) entry which is preliminary data.</text>
</comment>
<keyword evidence="4" id="KW-1185">Reference proteome</keyword>
<accession>A0ABN2A470</accession>